<gene>
    <name evidence="2" type="ORF">BUALT_Bualt10G0053700</name>
</gene>
<proteinExistence type="predicted"/>
<dbReference type="AlphaFoldDB" id="A0AAV6X2V2"/>
<feature type="compositionally biased region" description="Gly residues" evidence="1">
    <location>
        <begin position="107"/>
        <end position="117"/>
    </location>
</feature>
<sequence length="200" mass="21098">MEEGEGSSAMKGKGPMGFHKVKKIKEINYEHDSFKQGKRELAKSIVSSRVLNTKAKKLANETASAEADKAKGYVLTPCEAAIVIVQLSAEDHARKTNRESSSEADGGPIGEPSGSGSGPLKVVLKSNTKANNLANETARAEPDKAKGYVLTAHEAANIIVQLSAEDHARKTNRESSSEADGGPMGEPSGSGSGLAWIFIY</sequence>
<organism evidence="2 3">
    <name type="scientific">Buddleja alternifolia</name>
    <dbReference type="NCBI Taxonomy" id="168488"/>
    <lineage>
        <taxon>Eukaryota</taxon>
        <taxon>Viridiplantae</taxon>
        <taxon>Streptophyta</taxon>
        <taxon>Embryophyta</taxon>
        <taxon>Tracheophyta</taxon>
        <taxon>Spermatophyta</taxon>
        <taxon>Magnoliopsida</taxon>
        <taxon>eudicotyledons</taxon>
        <taxon>Gunneridae</taxon>
        <taxon>Pentapetalae</taxon>
        <taxon>asterids</taxon>
        <taxon>lamiids</taxon>
        <taxon>Lamiales</taxon>
        <taxon>Scrophulariaceae</taxon>
        <taxon>Buddlejeae</taxon>
        <taxon>Buddleja</taxon>
    </lineage>
</organism>
<feature type="region of interest" description="Disordered" evidence="1">
    <location>
        <begin position="161"/>
        <end position="196"/>
    </location>
</feature>
<feature type="compositionally biased region" description="Basic and acidic residues" evidence="1">
    <location>
        <begin position="164"/>
        <end position="176"/>
    </location>
</feature>
<feature type="compositionally biased region" description="Gly residues" evidence="1">
    <location>
        <begin position="182"/>
        <end position="192"/>
    </location>
</feature>
<dbReference type="EMBL" id="WHWC01000010">
    <property type="protein sequence ID" value="KAG8374997.1"/>
    <property type="molecule type" value="Genomic_DNA"/>
</dbReference>
<reference evidence="2" key="1">
    <citation type="submission" date="2019-10" db="EMBL/GenBank/DDBJ databases">
        <authorList>
            <person name="Zhang R."/>
            <person name="Pan Y."/>
            <person name="Wang J."/>
            <person name="Ma R."/>
            <person name="Yu S."/>
        </authorList>
    </citation>
    <scope>NUCLEOTIDE SEQUENCE</scope>
    <source>
        <strain evidence="2">LA-IB0</strain>
        <tissue evidence="2">Leaf</tissue>
    </source>
</reference>
<evidence type="ECO:0000313" key="2">
    <source>
        <dbReference type="EMBL" id="KAG8374997.1"/>
    </source>
</evidence>
<protein>
    <submittedName>
        <fullName evidence="2">Uncharacterized protein</fullName>
    </submittedName>
</protein>
<evidence type="ECO:0000313" key="3">
    <source>
        <dbReference type="Proteomes" id="UP000826271"/>
    </source>
</evidence>
<name>A0AAV6X2V2_9LAMI</name>
<keyword evidence="3" id="KW-1185">Reference proteome</keyword>
<dbReference type="Proteomes" id="UP000826271">
    <property type="component" value="Unassembled WGS sequence"/>
</dbReference>
<feature type="region of interest" description="Disordered" evidence="1">
    <location>
        <begin position="93"/>
        <end position="122"/>
    </location>
</feature>
<evidence type="ECO:0000256" key="1">
    <source>
        <dbReference type="SAM" id="MobiDB-lite"/>
    </source>
</evidence>
<comment type="caution">
    <text evidence="2">The sequence shown here is derived from an EMBL/GenBank/DDBJ whole genome shotgun (WGS) entry which is preliminary data.</text>
</comment>
<accession>A0AAV6X2V2</accession>